<dbReference type="AlphaFoldDB" id="K2G478"/>
<keyword evidence="1" id="KW-0812">Transmembrane</keyword>
<protein>
    <submittedName>
        <fullName evidence="2">Uncharacterized protein</fullName>
    </submittedName>
</protein>
<comment type="caution">
    <text evidence="2">The sequence shown here is derived from an EMBL/GenBank/DDBJ whole genome shotgun (WGS) entry which is preliminary data.</text>
</comment>
<organism evidence="2">
    <name type="scientific">uncultured bacterium</name>
    <name type="common">gcode 4</name>
    <dbReference type="NCBI Taxonomy" id="1234023"/>
    <lineage>
        <taxon>Bacteria</taxon>
        <taxon>environmental samples</taxon>
    </lineage>
</organism>
<sequence>MISSISVFAGRLAVRGGTGIFEIGCLPVWVVGCSFYWVVFQNNVKEKRTQHGWNETIVNLPNLPNLPNTLPLYDLRRTPFPISAHDTRIHFQPYMLPGWVGRKKAIRIVSTSSSLRRQTLGNLQRQILGTMAEALRLAAQTSPRRIRCWFWS</sequence>
<keyword evidence="1" id="KW-0472">Membrane</keyword>
<keyword evidence="1" id="KW-1133">Transmembrane helix</keyword>
<feature type="transmembrane region" description="Helical" evidence="1">
    <location>
        <begin position="20"/>
        <end position="40"/>
    </location>
</feature>
<feature type="non-terminal residue" evidence="2">
    <location>
        <position position="152"/>
    </location>
</feature>
<proteinExistence type="predicted"/>
<name>K2G478_9BACT</name>
<evidence type="ECO:0000256" key="1">
    <source>
        <dbReference type="SAM" id="Phobius"/>
    </source>
</evidence>
<accession>K2G478</accession>
<dbReference type="EMBL" id="AMFJ01000227">
    <property type="protein sequence ID" value="EKE29112.1"/>
    <property type="molecule type" value="Genomic_DNA"/>
</dbReference>
<gene>
    <name evidence="2" type="ORF">ACD_2C00227G0001</name>
</gene>
<evidence type="ECO:0000313" key="2">
    <source>
        <dbReference type="EMBL" id="EKE29112.1"/>
    </source>
</evidence>
<reference evidence="2" key="1">
    <citation type="journal article" date="2012" name="Science">
        <title>Fermentation, hydrogen, and sulfur metabolism in multiple uncultivated bacterial phyla.</title>
        <authorList>
            <person name="Wrighton K.C."/>
            <person name="Thomas B.C."/>
            <person name="Sharon I."/>
            <person name="Miller C.S."/>
            <person name="Castelle C.J."/>
            <person name="VerBerkmoes N.C."/>
            <person name="Wilkins M.J."/>
            <person name="Hettich R.L."/>
            <person name="Lipton M.S."/>
            <person name="Williams K.H."/>
            <person name="Long P.E."/>
            <person name="Banfield J.F."/>
        </authorList>
    </citation>
    <scope>NUCLEOTIDE SEQUENCE [LARGE SCALE GENOMIC DNA]</scope>
</reference>